<dbReference type="Proteomes" id="UP000069850">
    <property type="component" value="Chromosome 1"/>
</dbReference>
<accession>A0A0X3BIW6</accession>
<name>A0A0X3BIW6_9EURY</name>
<dbReference type="RefSeq" id="WP_238320447.1">
    <property type="nucleotide sequence ID" value="NZ_LT158599.1"/>
</dbReference>
<dbReference type="EMBL" id="LT158599">
    <property type="protein sequence ID" value="CVK31750.1"/>
    <property type="molecule type" value="Genomic_DNA"/>
</dbReference>
<dbReference type="AlphaFoldDB" id="A0A0X3BIW6"/>
<evidence type="ECO:0000313" key="1">
    <source>
        <dbReference type="EMBL" id="CVK31750.1"/>
    </source>
</evidence>
<dbReference type="GeneID" id="70638030"/>
<dbReference type="Gene3D" id="3.40.50.360">
    <property type="match status" value="1"/>
</dbReference>
<protein>
    <submittedName>
        <fullName evidence="1">Uncharacterized protein</fullName>
    </submittedName>
</protein>
<sequence length="112" mass="12144">MRGNDAPPGLGFEKPEGVCWGSSNVRNPMSFEGVSPPVAVFLDNLSRCNDIVAMIIGRSRNRGRTMKIIGINGSPRGEDSRMKRLIDAVLSGAQENGAEIEITNLIDRDCKV</sequence>
<dbReference type="SUPFAM" id="SSF52218">
    <property type="entry name" value="Flavoproteins"/>
    <property type="match status" value="1"/>
</dbReference>
<reference evidence="1 2" key="1">
    <citation type="submission" date="2016-01" db="EMBL/GenBank/DDBJ databases">
        <authorList>
            <person name="Manzoor S."/>
        </authorList>
    </citation>
    <scope>NUCLEOTIDE SEQUENCE [LARGE SCALE GENOMIC DNA]</scope>
    <source>
        <strain evidence="1">Methanoculleus sp MAB1</strain>
    </source>
</reference>
<dbReference type="KEGG" id="mema:MMAB1_0533"/>
<dbReference type="InterPro" id="IPR029039">
    <property type="entry name" value="Flavoprotein-like_sf"/>
</dbReference>
<gene>
    <name evidence="1" type="ORF">MMAB1_0533</name>
</gene>
<organism evidence="1 2">
    <name type="scientific">Methanoculleus bourgensis</name>
    <dbReference type="NCBI Taxonomy" id="83986"/>
    <lineage>
        <taxon>Archaea</taxon>
        <taxon>Methanobacteriati</taxon>
        <taxon>Methanobacteriota</taxon>
        <taxon>Stenosarchaea group</taxon>
        <taxon>Methanomicrobia</taxon>
        <taxon>Methanomicrobiales</taxon>
        <taxon>Methanomicrobiaceae</taxon>
        <taxon>Methanoculleus</taxon>
    </lineage>
</organism>
<evidence type="ECO:0000313" key="2">
    <source>
        <dbReference type="Proteomes" id="UP000069850"/>
    </source>
</evidence>
<proteinExistence type="predicted"/>